<gene>
    <name evidence="8" type="primary">lutA_3</name>
    <name evidence="8" type="ORF">BN990_04401</name>
</gene>
<evidence type="ECO:0000313" key="8">
    <source>
        <dbReference type="EMBL" id="CDQ42022.1"/>
    </source>
</evidence>
<organism evidence="8 9">
    <name type="scientific">Virgibacillus massiliensis</name>
    <dbReference type="NCBI Taxonomy" id="1462526"/>
    <lineage>
        <taxon>Bacteria</taxon>
        <taxon>Bacillati</taxon>
        <taxon>Bacillota</taxon>
        <taxon>Bacilli</taxon>
        <taxon>Bacillales</taxon>
        <taxon>Bacillaceae</taxon>
        <taxon>Virgibacillus</taxon>
    </lineage>
</organism>
<dbReference type="PANTHER" id="PTHR32479">
    <property type="entry name" value="GLYCOLATE OXIDASE IRON-SULFUR SUBUNIT"/>
    <property type="match status" value="1"/>
</dbReference>
<dbReference type="InterPro" id="IPR012257">
    <property type="entry name" value="Glc_ox_4Fe-4S"/>
</dbReference>
<dbReference type="EMBL" id="CCDP010000004">
    <property type="protein sequence ID" value="CDQ42022.1"/>
    <property type="molecule type" value="Genomic_DNA"/>
</dbReference>
<proteinExistence type="predicted"/>
<evidence type="ECO:0000259" key="7">
    <source>
        <dbReference type="PROSITE" id="PS51379"/>
    </source>
</evidence>
<dbReference type="Pfam" id="PF13183">
    <property type="entry name" value="Fer4_8"/>
    <property type="match status" value="1"/>
</dbReference>
<evidence type="ECO:0000256" key="1">
    <source>
        <dbReference type="ARBA" id="ARBA00022485"/>
    </source>
</evidence>
<evidence type="ECO:0000256" key="5">
    <source>
        <dbReference type="ARBA" id="ARBA00023014"/>
    </source>
</evidence>
<keyword evidence="9" id="KW-1185">Reference proteome</keyword>
<keyword evidence="6" id="KW-0813">Transport</keyword>
<comment type="cofactor">
    <cofactor evidence="6">
        <name>[4Fe-4S] cluster</name>
        <dbReference type="ChEBI" id="CHEBI:49883"/>
    </cofactor>
    <text evidence="6">Binds 2 [4Fe-4S] clusters.</text>
</comment>
<dbReference type="eggNOG" id="COG0247">
    <property type="taxonomic scope" value="Bacteria"/>
</dbReference>
<dbReference type="InterPro" id="IPR017896">
    <property type="entry name" value="4Fe4S_Fe-S-bd"/>
</dbReference>
<evidence type="ECO:0000256" key="2">
    <source>
        <dbReference type="ARBA" id="ARBA00022723"/>
    </source>
</evidence>
<comment type="caution">
    <text evidence="8">The sequence shown here is derived from an EMBL/GenBank/DDBJ whole genome shotgun (WGS) entry which is preliminary data.</text>
</comment>
<dbReference type="STRING" id="1462526.BN990_04401"/>
<dbReference type="Proteomes" id="UP000028875">
    <property type="component" value="Unassembled WGS sequence"/>
</dbReference>
<dbReference type="InterPro" id="IPR017900">
    <property type="entry name" value="4Fe4S_Fe_S_CS"/>
</dbReference>
<dbReference type="InterPro" id="IPR004017">
    <property type="entry name" value="Cys_rich_dom"/>
</dbReference>
<comment type="catalytic activity">
    <reaction evidence="6">
        <text>glycolate + A = glyoxylate + AH2</text>
        <dbReference type="Rhea" id="RHEA:21264"/>
        <dbReference type="ChEBI" id="CHEBI:13193"/>
        <dbReference type="ChEBI" id="CHEBI:17499"/>
        <dbReference type="ChEBI" id="CHEBI:29805"/>
        <dbReference type="ChEBI" id="CHEBI:36655"/>
        <dbReference type="EC" id="1.1.99.14"/>
    </reaction>
</comment>
<keyword evidence="5 6" id="KW-0411">Iron-sulfur</keyword>
<evidence type="ECO:0000256" key="3">
    <source>
        <dbReference type="ARBA" id="ARBA00022737"/>
    </source>
</evidence>
<keyword evidence="3" id="KW-0677">Repeat</keyword>
<evidence type="ECO:0000313" key="9">
    <source>
        <dbReference type="Proteomes" id="UP000028875"/>
    </source>
</evidence>
<dbReference type="EC" id="1.1.99.14" evidence="6"/>
<keyword evidence="4 6" id="KW-0408">Iron</keyword>
<keyword evidence="1 6" id="KW-0004">4Fe-4S</keyword>
<dbReference type="Pfam" id="PF02754">
    <property type="entry name" value="CCG"/>
    <property type="match status" value="2"/>
</dbReference>
<protein>
    <recommendedName>
        <fullName evidence="6">Glycolate oxidase iron-sulfur subunit</fullName>
        <ecNumber evidence="6">1.1.99.14</ecNumber>
    </recommendedName>
</protein>
<dbReference type="PROSITE" id="PS51379">
    <property type="entry name" value="4FE4S_FER_2"/>
    <property type="match status" value="2"/>
</dbReference>
<dbReference type="AlphaFoldDB" id="A0A024QIH1"/>
<dbReference type="PANTHER" id="PTHR32479:SF17">
    <property type="entry name" value="GLYCOLATE OXIDASE IRON-SULFUR SUBUNIT"/>
    <property type="match status" value="1"/>
</dbReference>
<evidence type="ECO:0000256" key="6">
    <source>
        <dbReference type="PIRNR" id="PIRNR000139"/>
    </source>
</evidence>
<feature type="domain" description="4Fe-4S ferredoxin-type" evidence="7">
    <location>
        <begin position="66"/>
        <end position="91"/>
    </location>
</feature>
<dbReference type="SUPFAM" id="SSF46548">
    <property type="entry name" value="alpha-helical ferredoxin"/>
    <property type="match status" value="1"/>
</dbReference>
<feature type="domain" description="4Fe-4S ferredoxin-type" evidence="7">
    <location>
        <begin position="15"/>
        <end position="45"/>
    </location>
</feature>
<keyword evidence="6" id="KW-0249">Electron transport</keyword>
<dbReference type="PIRSF" id="PIRSF000139">
    <property type="entry name" value="Glc_ox_4Fe-4S"/>
    <property type="match status" value="1"/>
</dbReference>
<reference evidence="8 9" key="1">
    <citation type="submission" date="2014-03" db="EMBL/GenBank/DDBJ databases">
        <authorList>
            <person name="Urmite Genomes U."/>
        </authorList>
    </citation>
    <scope>NUCLEOTIDE SEQUENCE [LARGE SCALE GENOMIC DNA]</scope>
    <source>
        <strain evidence="8 9">Vm-5</strain>
    </source>
</reference>
<dbReference type="InterPro" id="IPR009051">
    <property type="entry name" value="Helical_ferredxn"/>
</dbReference>
<name>A0A024QIH1_9BACI</name>
<dbReference type="PROSITE" id="PS00198">
    <property type="entry name" value="4FE4S_FER_1"/>
    <property type="match status" value="2"/>
</dbReference>
<dbReference type="GO" id="GO:0046872">
    <property type="term" value="F:metal ion binding"/>
    <property type="evidence" value="ECO:0007669"/>
    <property type="project" value="UniProtKB-UniRule"/>
</dbReference>
<comment type="function">
    <text evidence="6">Component of a complex that catalyzes the oxidation of glycolate to glyoxylate.</text>
</comment>
<dbReference type="Gene3D" id="1.10.1060.10">
    <property type="entry name" value="Alpha-helical ferredoxin"/>
    <property type="match status" value="1"/>
</dbReference>
<accession>A0A024QIH1</accession>
<dbReference type="GO" id="GO:0019154">
    <property type="term" value="F:glycolate dehydrogenase activity"/>
    <property type="evidence" value="ECO:0007669"/>
    <property type="project" value="UniProtKB-EC"/>
</dbReference>
<dbReference type="GO" id="GO:0051539">
    <property type="term" value="F:4 iron, 4 sulfur cluster binding"/>
    <property type="evidence" value="ECO:0007669"/>
    <property type="project" value="UniProtKB-UniRule"/>
</dbReference>
<sequence>MNIQEKQQIQQAFQETMDYDELMNCTRCGFCLPSCPTYIETGRNEVHSPRGRIALMKGLVDGVIEPSQEVKDSIDMCLGCRACEPVCPSGVKFGRLLEQARDAIYQHKKQTLPEKLIKGIFFKNIFPYQNRMMGVTGLLSFYQRSGAQKLAQATGVMNLFPESMRSMEKVLPSVPKKSQMKDRPRHLQPLKLEKKKKVAFFSGCLMDTMFMHTNDATVKLLQYAGCEIVVPSLQACCGALHGHSGEMEQAREMAKRNIQAFEEVEVDYIISNAGGCGAFLVEYDHLLKNDSEWSTRAKRFCNKVKDITSILIELDFHKQPLSLDNQIVTYQDSCHLKNGQRTFMEPRQLLESIDGVHYVEMKDAGRCCGSAGIYNIVQSEMSMQILDYKMEQAQNTKAKTIVTANPGCLLQMKLGIEREGRSNEMEAVHIVDLLLQAYENVNVRSNLHDEAATYIRA</sequence>
<keyword evidence="2 6" id="KW-0479">Metal-binding</keyword>
<comment type="catalytic activity">
    <reaction evidence="6">
        <text>(R)-lactate + A = pyruvate + AH2</text>
        <dbReference type="Rhea" id="RHEA:15089"/>
        <dbReference type="ChEBI" id="CHEBI:13193"/>
        <dbReference type="ChEBI" id="CHEBI:15361"/>
        <dbReference type="ChEBI" id="CHEBI:16004"/>
        <dbReference type="ChEBI" id="CHEBI:17499"/>
    </reaction>
</comment>
<reference evidence="9" key="2">
    <citation type="submission" date="2014-05" db="EMBL/GenBank/DDBJ databases">
        <title>Draft genome sequence of Virgibacillus massiliensis Vm-5.</title>
        <authorList>
            <person name="Khelaifia S."/>
            <person name="Croce O."/>
            <person name="Lagier J.C."/>
            <person name="Raoult D."/>
        </authorList>
    </citation>
    <scope>NUCLEOTIDE SEQUENCE [LARGE SCALE GENOMIC DNA]</scope>
    <source>
        <strain evidence="9">Vm-5</strain>
    </source>
</reference>
<evidence type="ECO:0000256" key="4">
    <source>
        <dbReference type="ARBA" id="ARBA00023004"/>
    </source>
</evidence>